<protein>
    <submittedName>
        <fullName evidence="1">11021_t:CDS:1</fullName>
    </submittedName>
</protein>
<gene>
    <name evidence="1" type="ORF">ACOLOM_LOCUS9405</name>
</gene>
<evidence type="ECO:0000313" key="1">
    <source>
        <dbReference type="EMBL" id="CAG8682553.1"/>
    </source>
</evidence>
<name>A0ACA9NYJ2_9GLOM</name>
<dbReference type="Proteomes" id="UP000789525">
    <property type="component" value="Unassembled WGS sequence"/>
</dbReference>
<proteinExistence type="predicted"/>
<reference evidence="1" key="1">
    <citation type="submission" date="2021-06" db="EMBL/GenBank/DDBJ databases">
        <authorList>
            <person name="Kallberg Y."/>
            <person name="Tangrot J."/>
            <person name="Rosling A."/>
        </authorList>
    </citation>
    <scope>NUCLEOTIDE SEQUENCE</scope>
    <source>
        <strain evidence="1">CL356</strain>
    </source>
</reference>
<evidence type="ECO:0000313" key="2">
    <source>
        <dbReference type="Proteomes" id="UP000789525"/>
    </source>
</evidence>
<organism evidence="1 2">
    <name type="scientific">Acaulospora colombiana</name>
    <dbReference type="NCBI Taxonomy" id="27376"/>
    <lineage>
        <taxon>Eukaryota</taxon>
        <taxon>Fungi</taxon>
        <taxon>Fungi incertae sedis</taxon>
        <taxon>Mucoromycota</taxon>
        <taxon>Glomeromycotina</taxon>
        <taxon>Glomeromycetes</taxon>
        <taxon>Diversisporales</taxon>
        <taxon>Acaulosporaceae</taxon>
        <taxon>Acaulospora</taxon>
    </lineage>
</organism>
<sequence>MSSKPFKTIAQRVAARGRKVNNINKRTKDDSPPGSSIDARDSRNDSASPKSNLNTRSSKNAGVSTPGDMSPKSAPPTAILVDINNSAHQRTTPMKTRSATAGLKSNSTTSDRNSETDTSIEPGSPRPRPVKRQRQDNSLPVFFFVFDEMPDDTKRESSVINPKLGRCDNSKVIDNGAITSSNKTYDLPDINMKEATD</sequence>
<comment type="caution">
    <text evidence="1">The sequence shown here is derived from an EMBL/GenBank/DDBJ whole genome shotgun (WGS) entry which is preliminary data.</text>
</comment>
<keyword evidence="2" id="KW-1185">Reference proteome</keyword>
<dbReference type="EMBL" id="CAJVPT010027184">
    <property type="protein sequence ID" value="CAG8682553.1"/>
    <property type="molecule type" value="Genomic_DNA"/>
</dbReference>
<feature type="non-terminal residue" evidence="1">
    <location>
        <position position="197"/>
    </location>
</feature>
<accession>A0ACA9NYJ2</accession>